<gene>
    <name evidence="12" type="ORF">TRFO_33537</name>
</gene>
<dbReference type="EMBL" id="MLAK01000980">
    <property type="protein sequence ID" value="OHS99935.1"/>
    <property type="molecule type" value="Genomic_DNA"/>
</dbReference>
<dbReference type="Proteomes" id="UP000179807">
    <property type="component" value="Unassembled WGS sequence"/>
</dbReference>
<evidence type="ECO:0000256" key="2">
    <source>
        <dbReference type="ARBA" id="ARBA00010120"/>
    </source>
</evidence>
<feature type="transmembrane region" description="Helical" evidence="11">
    <location>
        <begin position="63"/>
        <end position="84"/>
    </location>
</feature>
<keyword evidence="7" id="KW-0653">Protein transport</keyword>
<name>A0A1J4JNC4_9EUKA</name>
<dbReference type="AlphaFoldDB" id="A0A1J4JNC4"/>
<sequence>MMWNIFRYLADFSHLISVVILLYKMFSKKSCSGISLKTQFAYLVVFLTRYCNDGFFDPPLYNILFKIFYIGSALAICVIMKFGPTNIKYTYEDRHDTFRVTFLFIISLPLAYFTRPYKSLYSFVFAYSLWVECVAILPQIFLMARSSKFDIMNREYVFFLSVYRLFYLLNWIYKLVTDTGKTPHVVWITGIIQTLIYSDFIYEYFKLKISGRSAHLPL</sequence>
<dbReference type="PANTHER" id="PTHR10585">
    <property type="entry name" value="ER LUMEN PROTEIN RETAINING RECEPTOR"/>
    <property type="match status" value="1"/>
</dbReference>
<accession>A0A1J4JNC4</accession>
<feature type="transmembrane region" description="Helical" evidence="11">
    <location>
        <begin position="185"/>
        <end position="205"/>
    </location>
</feature>
<dbReference type="Pfam" id="PF00810">
    <property type="entry name" value="ER_lumen_recept"/>
    <property type="match status" value="1"/>
</dbReference>
<dbReference type="InterPro" id="IPR000133">
    <property type="entry name" value="ER_ret_rcpt"/>
</dbReference>
<evidence type="ECO:0000256" key="10">
    <source>
        <dbReference type="ARBA" id="ARBA00023170"/>
    </source>
</evidence>
<proteinExistence type="inferred from homology"/>
<dbReference type="VEuPathDB" id="TrichDB:TRFO_33537"/>
<keyword evidence="13" id="KW-1185">Reference proteome</keyword>
<dbReference type="GO" id="GO:0046923">
    <property type="term" value="F:ER retention sequence binding"/>
    <property type="evidence" value="ECO:0007669"/>
    <property type="project" value="InterPro"/>
</dbReference>
<evidence type="ECO:0000256" key="4">
    <source>
        <dbReference type="ARBA" id="ARBA00022692"/>
    </source>
</evidence>
<dbReference type="PRINTS" id="PR00660">
    <property type="entry name" value="ERLUMENR"/>
</dbReference>
<comment type="similarity">
    <text evidence="2">Belongs to the ERD2 family.</text>
</comment>
<feature type="transmembrane region" description="Helical" evidence="11">
    <location>
        <begin position="120"/>
        <end position="144"/>
    </location>
</feature>
<dbReference type="GO" id="GO:0006621">
    <property type="term" value="P:protein retention in ER lumen"/>
    <property type="evidence" value="ECO:0007669"/>
    <property type="project" value="InterPro"/>
</dbReference>
<feature type="transmembrane region" description="Helical" evidence="11">
    <location>
        <begin position="156"/>
        <end position="173"/>
    </location>
</feature>
<evidence type="ECO:0000256" key="6">
    <source>
        <dbReference type="ARBA" id="ARBA00022892"/>
    </source>
</evidence>
<organism evidence="12 13">
    <name type="scientific">Tritrichomonas foetus</name>
    <dbReference type="NCBI Taxonomy" id="1144522"/>
    <lineage>
        <taxon>Eukaryota</taxon>
        <taxon>Metamonada</taxon>
        <taxon>Parabasalia</taxon>
        <taxon>Tritrichomonadida</taxon>
        <taxon>Tritrichomonadidae</taxon>
        <taxon>Tritrichomonas</taxon>
    </lineage>
</organism>
<keyword evidence="3" id="KW-0813">Transport</keyword>
<dbReference type="GeneID" id="94843842"/>
<dbReference type="RefSeq" id="XP_068353072.1">
    <property type="nucleotide sequence ID" value="XM_068509138.1"/>
</dbReference>
<feature type="transmembrane region" description="Helical" evidence="11">
    <location>
        <begin position="96"/>
        <end position="114"/>
    </location>
</feature>
<keyword evidence="4 11" id="KW-0812">Transmembrane</keyword>
<keyword evidence="10 12" id="KW-0675">Receptor</keyword>
<keyword evidence="6" id="KW-0931">ER-Golgi transport</keyword>
<protein>
    <submittedName>
        <fullName evidence="12">ER lumen protein retaining receptor</fullName>
    </submittedName>
</protein>
<keyword evidence="9 11" id="KW-0472">Membrane</keyword>
<evidence type="ECO:0000256" key="3">
    <source>
        <dbReference type="ARBA" id="ARBA00022448"/>
    </source>
</evidence>
<dbReference type="GO" id="GO:0015031">
    <property type="term" value="P:protein transport"/>
    <property type="evidence" value="ECO:0007669"/>
    <property type="project" value="UniProtKB-KW"/>
</dbReference>
<evidence type="ECO:0000256" key="9">
    <source>
        <dbReference type="ARBA" id="ARBA00023136"/>
    </source>
</evidence>
<comment type="caution">
    <text evidence="12">The sequence shown here is derived from an EMBL/GenBank/DDBJ whole genome shotgun (WGS) entry which is preliminary data.</text>
</comment>
<keyword evidence="5" id="KW-0256">Endoplasmic reticulum</keyword>
<evidence type="ECO:0000256" key="1">
    <source>
        <dbReference type="ARBA" id="ARBA00004477"/>
    </source>
</evidence>
<reference evidence="12" key="1">
    <citation type="submission" date="2016-10" db="EMBL/GenBank/DDBJ databases">
        <authorList>
            <person name="Benchimol M."/>
            <person name="Almeida L.G."/>
            <person name="Vasconcelos A.T."/>
            <person name="Perreira-Neves A."/>
            <person name="Rosa I.A."/>
            <person name="Tasca T."/>
            <person name="Bogo M.R."/>
            <person name="de Souza W."/>
        </authorList>
    </citation>
    <scope>NUCLEOTIDE SEQUENCE [LARGE SCALE GENOMIC DNA]</scope>
    <source>
        <strain evidence="12">K</strain>
    </source>
</reference>
<evidence type="ECO:0000313" key="13">
    <source>
        <dbReference type="Proteomes" id="UP000179807"/>
    </source>
</evidence>
<evidence type="ECO:0000256" key="7">
    <source>
        <dbReference type="ARBA" id="ARBA00022927"/>
    </source>
</evidence>
<dbReference type="GO" id="GO:0016192">
    <property type="term" value="P:vesicle-mediated transport"/>
    <property type="evidence" value="ECO:0007669"/>
    <property type="project" value="UniProtKB-KW"/>
</dbReference>
<evidence type="ECO:0000256" key="11">
    <source>
        <dbReference type="SAM" id="Phobius"/>
    </source>
</evidence>
<keyword evidence="8 11" id="KW-1133">Transmembrane helix</keyword>
<comment type="subcellular location">
    <subcellularLocation>
        <location evidence="1">Endoplasmic reticulum membrane</location>
        <topology evidence="1">Multi-pass membrane protein</topology>
    </subcellularLocation>
</comment>
<feature type="transmembrane region" description="Helical" evidence="11">
    <location>
        <begin position="6"/>
        <end position="26"/>
    </location>
</feature>
<dbReference type="OrthoDB" id="7694678at2759"/>
<evidence type="ECO:0000256" key="5">
    <source>
        <dbReference type="ARBA" id="ARBA00022824"/>
    </source>
</evidence>
<dbReference type="GO" id="GO:0005789">
    <property type="term" value="C:endoplasmic reticulum membrane"/>
    <property type="evidence" value="ECO:0007669"/>
    <property type="project" value="UniProtKB-SubCell"/>
</dbReference>
<evidence type="ECO:0000313" key="12">
    <source>
        <dbReference type="EMBL" id="OHS99935.1"/>
    </source>
</evidence>
<evidence type="ECO:0000256" key="8">
    <source>
        <dbReference type="ARBA" id="ARBA00022989"/>
    </source>
</evidence>